<keyword evidence="3" id="KW-1185">Reference proteome</keyword>
<accession>A0ABY2JDX2</accession>
<sequence>MRNYQKYATVVAVFAAVLLAALLVAAFGMISLLTDTDVISDPNAGPLVGPFMTAAAVVLVFTLMLLLGLRTRPENQRIAVGYSLGTGVAALVVFVLVGGVLYALGTGVPADTAGLPGDSVGFAASVLLGPFAVTTGILSFIVTLLYSLVLASRMPERGPPKWPWEQGED</sequence>
<dbReference type="EMBL" id="SOGO01000021">
    <property type="protein sequence ID" value="TFD03336.1"/>
    <property type="molecule type" value="Genomic_DNA"/>
</dbReference>
<organism evidence="2 3">
    <name type="scientific">Cryobacterium sandaracinum</name>
    <dbReference type="NCBI Taxonomy" id="1259247"/>
    <lineage>
        <taxon>Bacteria</taxon>
        <taxon>Bacillati</taxon>
        <taxon>Actinomycetota</taxon>
        <taxon>Actinomycetes</taxon>
        <taxon>Micrococcales</taxon>
        <taxon>Microbacteriaceae</taxon>
        <taxon>Cryobacterium</taxon>
    </lineage>
</organism>
<evidence type="ECO:0000256" key="1">
    <source>
        <dbReference type="SAM" id="Phobius"/>
    </source>
</evidence>
<name>A0ABY2JDX2_9MICO</name>
<feature type="transmembrane region" description="Helical" evidence="1">
    <location>
        <begin position="79"/>
        <end position="102"/>
    </location>
</feature>
<evidence type="ECO:0008006" key="4">
    <source>
        <dbReference type="Google" id="ProtNLM"/>
    </source>
</evidence>
<evidence type="ECO:0000313" key="2">
    <source>
        <dbReference type="EMBL" id="TFD03336.1"/>
    </source>
</evidence>
<dbReference type="InterPro" id="IPR046124">
    <property type="entry name" value="DUF6121"/>
</dbReference>
<feature type="transmembrane region" description="Helical" evidence="1">
    <location>
        <begin position="7"/>
        <end position="27"/>
    </location>
</feature>
<keyword evidence="1" id="KW-0812">Transmembrane</keyword>
<proteinExistence type="predicted"/>
<dbReference type="Pfam" id="PF19616">
    <property type="entry name" value="DUF6121"/>
    <property type="match status" value="1"/>
</dbReference>
<keyword evidence="1" id="KW-0472">Membrane</keyword>
<feature type="transmembrane region" description="Helical" evidence="1">
    <location>
        <begin position="47"/>
        <end position="67"/>
    </location>
</feature>
<evidence type="ECO:0000313" key="3">
    <source>
        <dbReference type="Proteomes" id="UP000297851"/>
    </source>
</evidence>
<reference evidence="2 3" key="1">
    <citation type="submission" date="2019-03" db="EMBL/GenBank/DDBJ databases">
        <title>Genomics of glacier-inhabiting Cryobacterium strains.</title>
        <authorList>
            <person name="Liu Q."/>
            <person name="Xin Y.-H."/>
        </authorList>
    </citation>
    <scope>NUCLEOTIDE SEQUENCE [LARGE SCALE GENOMIC DNA]</scope>
    <source>
        <strain evidence="2 3">TMT2-16</strain>
    </source>
</reference>
<gene>
    <name evidence="2" type="ORF">E3T25_06905</name>
</gene>
<dbReference type="RefSeq" id="WP_104194972.1">
    <property type="nucleotide sequence ID" value="NZ_SOGO01000021.1"/>
</dbReference>
<keyword evidence="1" id="KW-1133">Transmembrane helix</keyword>
<protein>
    <recommendedName>
        <fullName evidence="4">DUF2567 domain-containing protein</fullName>
    </recommendedName>
</protein>
<comment type="caution">
    <text evidence="2">The sequence shown here is derived from an EMBL/GenBank/DDBJ whole genome shotgun (WGS) entry which is preliminary data.</text>
</comment>
<feature type="transmembrane region" description="Helical" evidence="1">
    <location>
        <begin position="122"/>
        <end position="151"/>
    </location>
</feature>
<dbReference type="Proteomes" id="UP000297851">
    <property type="component" value="Unassembled WGS sequence"/>
</dbReference>